<dbReference type="GO" id="GO:0005384">
    <property type="term" value="F:manganese ion transmembrane transporter activity"/>
    <property type="evidence" value="ECO:0007669"/>
    <property type="project" value="TreeGrafter"/>
</dbReference>
<dbReference type="PANTHER" id="PTHR11706:SF33">
    <property type="entry name" value="NATURAL RESISTANCE-ASSOCIATED MACROPHAGE PROTEIN 2"/>
    <property type="match status" value="1"/>
</dbReference>
<feature type="transmembrane region" description="Helical" evidence="7">
    <location>
        <begin position="156"/>
        <end position="175"/>
    </location>
</feature>
<dbReference type="RefSeq" id="WP_092099878.1">
    <property type="nucleotide sequence ID" value="NZ_FOOT01000002.1"/>
</dbReference>
<comment type="subcellular location">
    <subcellularLocation>
        <location evidence="1">Membrane</location>
        <topology evidence="1">Multi-pass membrane protein</topology>
    </subcellularLocation>
</comment>
<dbReference type="AlphaFoldDB" id="A0A1I2RJ55"/>
<dbReference type="Proteomes" id="UP000198724">
    <property type="component" value="Unassembled WGS sequence"/>
</dbReference>
<keyword evidence="4" id="KW-0769">Symport</keyword>
<evidence type="ECO:0000313" key="8">
    <source>
        <dbReference type="EMBL" id="SFG40714.1"/>
    </source>
</evidence>
<feature type="transmembrane region" description="Helical" evidence="7">
    <location>
        <begin position="90"/>
        <end position="109"/>
    </location>
</feature>
<dbReference type="GO" id="GO:0005886">
    <property type="term" value="C:plasma membrane"/>
    <property type="evidence" value="ECO:0007669"/>
    <property type="project" value="TreeGrafter"/>
</dbReference>
<evidence type="ECO:0000256" key="3">
    <source>
        <dbReference type="ARBA" id="ARBA00022692"/>
    </source>
</evidence>
<proteinExistence type="predicted"/>
<organism evidence="8 9">
    <name type="scientific">Pontibacter chinhatensis</name>
    <dbReference type="NCBI Taxonomy" id="1436961"/>
    <lineage>
        <taxon>Bacteria</taxon>
        <taxon>Pseudomonadati</taxon>
        <taxon>Bacteroidota</taxon>
        <taxon>Cytophagia</taxon>
        <taxon>Cytophagales</taxon>
        <taxon>Hymenobacteraceae</taxon>
        <taxon>Pontibacter</taxon>
    </lineage>
</organism>
<feature type="transmembrane region" description="Helical" evidence="7">
    <location>
        <begin position="49"/>
        <end position="69"/>
    </location>
</feature>
<evidence type="ECO:0000256" key="4">
    <source>
        <dbReference type="ARBA" id="ARBA00022847"/>
    </source>
</evidence>
<keyword evidence="3 7" id="KW-0812">Transmembrane</keyword>
<accession>A0A1I2RJ55</accession>
<evidence type="ECO:0000256" key="7">
    <source>
        <dbReference type="SAM" id="Phobius"/>
    </source>
</evidence>
<dbReference type="GO" id="GO:0015086">
    <property type="term" value="F:cadmium ion transmembrane transporter activity"/>
    <property type="evidence" value="ECO:0007669"/>
    <property type="project" value="TreeGrafter"/>
</dbReference>
<sequence length="414" mass="42970">MTAPVTEQKPVRGSTLQRWLLSLGPGIITAALVFGPSKMTITSKMGADYGYSLLWVVAVAIFFMVIFAGMGARIGAVNKGSLLSLIRQQWGSKVAIAIGIGVFLVTTSFQAGNSIGVGIAIAEGTGTSPVLWVVVFNMLGIGLLFFRSFYKMLEKLMIFLVALMLFSFVTTLFMADPDAAGVAYGFVPAVPTGSAGLIIAFTASCFSIVGAFYQSYLVQERAKLSTSTEQNDNVAGGSTTGILILGVMSAVVLICAAAVLHPQGIKVDSASQMAKALEPLFGSNASALFLAGLFGASFSSLVGNATVGGSLLGDALGYGSNLNSRQVKLFIALVMVAGATIAILFGKLPLELIVFAQSVTIFLVPFIGVAMYVIANKASVMGAHRNSLATKIFGGVGLLLLIGLAVSNAIDMLK</sequence>
<dbReference type="STRING" id="1436961.SAMN05421739_102416"/>
<dbReference type="EMBL" id="FOOT01000002">
    <property type="protein sequence ID" value="SFG40714.1"/>
    <property type="molecule type" value="Genomic_DNA"/>
</dbReference>
<evidence type="ECO:0000256" key="1">
    <source>
        <dbReference type="ARBA" id="ARBA00004141"/>
    </source>
</evidence>
<gene>
    <name evidence="8" type="ORF">SAMN05421739_102416</name>
</gene>
<feature type="transmembrane region" description="Helical" evidence="7">
    <location>
        <begin position="352"/>
        <end position="375"/>
    </location>
</feature>
<keyword evidence="9" id="KW-1185">Reference proteome</keyword>
<dbReference type="OrthoDB" id="9787548at2"/>
<evidence type="ECO:0000256" key="2">
    <source>
        <dbReference type="ARBA" id="ARBA00022448"/>
    </source>
</evidence>
<dbReference type="Pfam" id="PF01566">
    <property type="entry name" value="Nramp"/>
    <property type="match status" value="1"/>
</dbReference>
<evidence type="ECO:0000256" key="5">
    <source>
        <dbReference type="ARBA" id="ARBA00022989"/>
    </source>
</evidence>
<feature type="transmembrane region" description="Helical" evidence="7">
    <location>
        <begin position="387"/>
        <end position="410"/>
    </location>
</feature>
<feature type="transmembrane region" description="Helical" evidence="7">
    <location>
        <begin position="280"/>
        <end position="307"/>
    </location>
</feature>
<feature type="transmembrane region" description="Helical" evidence="7">
    <location>
        <begin position="234"/>
        <end position="260"/>
    </location>
</feature>
<name>A0A1I2RJ55_9BACT</name>
<dbReference type="PANTHER" id="PTHR11706">
    <property type="entry name" value="SOLUTE CARRIER PROTEIN FAMILY 11 MEMBER"/>
    <property type="match status" value="1"/>
</dbReference>
<keyword evidence="5 7" id="KW-1133">Transmembrane helix</keyword>
<feature type="transmembrane region" description="Helical" evidence="7">
    <location>
        <begin position="327"/>
        <end position="346"/>
    </location>
</feature>
<dbReference type="Gene3D" id="1.20.1740.10">
    <property type="entry name" value="Amino acid/polyamine transporter I"/>
    <property type="match status" value="1"/>
</dbReference>
<protein>
    <submittedName>
        <fullName evidence="8">Mn2+ and Fe2+ transporters of the NRAMP family</fullName>
    </submittedName>
</protein>
<feature type="transmembrane region" description="Helical" evidence="7">
    <location>
        <begin position="129"/>
        <end position="149"/>
    </location>
</feature>
<keyword evidence="6 7" id="KW-0472">Membrane</keyword>
<dbReference type="GO" id="GO:0034755">
    <property type="term" value="P:iron ion transmembrane transport"/>
    <property type="evidence" value="ECO:0007669"/>
    <property type="project" value="TreeGrafter"/>
</dbReference>
<dbReference type="InterPro" id="IPR001046">
    <property type="entry name" value="NRAMP_fam"/>
</dbReference>
<feature type="transmembrane region" description="Helical" evidence="7">
    <location>
        <begin position="19"/>
        <end position="37"/>
    </location>
</feature>
<keyword evidence="2" id="KW-0813">Transport</keyword>
<feature type="transmembrane region" description="Helical" evidence="7">
    <location>
        <begin position="195"/>
        <end position="213"/>
    </location>
</feature>
<reference evidence="9" key="1">
    <citation type="submission" date="2016-10" db="EMBL/GenBank/DDBJ databases">
        <authorList>
            <person name="Varghese N."/>
            <person name="Submissions S."/>
        </authorList>
    </citation>
    <scope>NUCLEOTIDE SEQUENCE [LARGE SCALE GENOMIC DNA]</scope>
    <source>
        <strain evidence="9">LP51</strain>
    </source>
</reference>
<dbReference type="GO" id="GO:0015293">
    <property type="term" value="F:symporter activity"/>
    <property type="evidence" value="ECO:0007669"/>
    <property type="project" value="UniProtKB-KW"/>
</dbReference>
<evidence type="ECO:0000256" key="6">
    <source>
        <dbReference type="ARBA" id="ARBA00023136"/>
    </source>
</evidence>
<evidence type="ECO:0000313" key="9">
    <source>
        <dbReference type="Proteomes" id="UP000198724"/>
    </source>
</evidence>